<dbReference type="KEGG" id="psic:J4E96_13725"/>
<organism evidence="6 7">
    <name type="scientific">Pengzhenrongella sicca</name>
    <dbReference type="NCBI Taxonomy" id="2819238"/>
    <lineage>
        <taxon>Bacteria</taxon>
        <taxon>Bacillati</taxon>
        <taxon>Actinomycetota</taxon>
        <taxon>Actinomycetes</taxon>
        <taxon>Micrococcales</taxon>
        <taxon>Pengzhenrongella</taxon>
    </lineage>
</organism>
<dbReference type="AlphaFoldDB" id="A0A8A4ZAI6"/>
<dbReference type="SUPFAM" id="SSF53850">
    <property type="entry name" value="Periplasmic binding protein-like II"/>
    <property type="match status" value="1"/>
</dbReference>
<comment type="similarity">
    <text evidence="2">Belongs to the bacterial solute-binding protein 1 family.</text>
</comment>
<reference evidence="6" key="1">
    <citation type="submission" date="2021-03" db="EMBL/GenBank/DDBJ databases">
        <title>Pengzhenrongella sicca gen. nov., sp. nov., a new member of suborder Micrococcineae isolated from High-Arctic tundra soil.</title>
        <authorList>
            <person name="Peng F."/>
        </authorList>
    </citation>
    <scope>NUCLEOTIDE SEQUENCE</scope>
    <source>
        <strain evidence="6">LRZ-2</strain>
    </source>
</reference>
<protein>
    <submittedName>
        <fullName evidence="6">Extracellular solute-binding protein</fullName>
    </submittedName>
</protein>
<feature type="signal peptide" evidence="5">
    <location>
        <begin position="1"/>
        <end position="19"/>
    </location>
</feature>
<feature type="chain" id="PRO_5038360423" evidence="5">
    <location>
        <begin position="20"/>
        <end position="453"/>
    </location>
</feature>
<dbReference type="InterPro" id="IPR006059">
    <property type="entry name" value="SBP"/>
</dbReference>
<dbReference type="RefSeq" id="WP_227422667.1">
    <property type="nucleotide sequence ID" value="NZ_CP071868.1"/>
</dbReference>
<evidence type="ECO:0000313" key="6">
    <source>
        <dbReference type="EMBL" id="QTE28431.1"/>
    </source>
</evidence>
<dbReference type="GO" id="GO:0030313">
    <property type="term" value="C:cell envelope"/>
    <property type="evidence" value="ECO:0007669"/>
    <property type="project" value="UniProtKB-SubCell"/>
</dbReference>
<sequence>MRNNLRALAVLALVPIALAGCGGSDAGSSSDGTAKAGTTIDYWLWDTNQIGAYQKCADAFETSSGVTVKITQSGWDDYWGTLTNNFVAGNAPDVFTNHLSQYPQFAAQNQIVDISDLVEEDGVDLSIYQDGLADLWVTEDGGRYGLPKDWDTVGAFYNSDMATAAGLTADDMANLEWNTTDGGTYEAALAALTIDKNGVRGNEPGFDKTNVATYGLGLSANAGGAFGQTEWSAYALSNGFEYADKNPWGTKWNYDSPEFQDAMTWWRGLIDKGYMPSFEIASSGVSLQETFGAGGVAIVTEGSWNTNAYMSLEGVTTAIAPTPVGPTGERASVFNGLADSIYVGSKHQAEAWEWVKFMGSADCQDIVAGEAVVFPAVKSSLAKATAAFAAKGYDTSGFTVQVEEGTTHLAPIANNWASLNATITAAGETFMSFKGDVDVYDAANDEVNALFAK</sequence>
<name>A0A8A4ZAI6_9MICO</name>
<evidence type="ECO:0000256" key="5">
    <source>
        <dbReference type="SAM" id="SignalP"/>
    </source>
</evidence>
<dbReference type="Proteomes" id="UP000663937">
    <property type="component" value="Chromosome"/>
</dbReference>
<gene>
    <name evidence="6" type="ORF">J4E96_13725</name>
</gene>
<evidence type="ECO:0000313" key="7">
    <source>
        <dbReference type="Proteomes" id="UP000663937"/>
    </source>
</evidence>
<dbReference type="PROSITE" id="PS51257">
    <property type="entry name" value="PROKAR_LIPOPROTEIN"/>
    <property type="match status" value="1"/>
</dbReference>
<dbReference type="Pfam" id="PF13416">
    <property type="entry name" value="SBP_bac_8"/>
    <property type="match status" value="1"/>
</dbReference>
<proteinExistence type="inferred from homology"/>
<evidence type="ECO:0000256" key="2">
    <source>
        <dbReference type="ARBA" id="ARBA00008520"/>
    </source>
</evidence>
<dbReference type="EMBL" id="CP071868">
    <property type="protein sequence ID" value="QTE28431.1"/>
    <property type="molecule type" value="Genomic_DNA"/>
</dbReference>
<accession>A0A8A4ZAI6</accession>
<dbReference type="Gene3D" id="3.40.190.10">
    <property type="entry name" value="Periplasmic binding protein-like II"/>
    <property type="match status" value="1"/>
</dbReference>
<dbReference type="PANTHER" id="PTHR43649:SF31">
    <property type="entry name" value="SN-GLYCEROL-3-PHOSPHATE-BINDING PERIPLASMIC PROTEIN UGPB"/>
    <property type="match status" value="1"/>
</dbReference>
<evidence type="ECO:0000256" key="4">
    <source>
        <dbReference type="ARBA" id="ARBA00022729"/>
    </source>
</evidence>
<keyword evidence="7" id="KW-1185">Reference proteome</keyword>
<evidence type="ECO:0000256" key="3">
    <source>
        <dbReference type="ARBA" id="ARBA00022448"/>
    </source>
</evidence>
<dbReference type="PANTHER" id="PTHR43649">
    <property type="entry name" value="ARABINOSE-BINDING PROTEIN-RELATED"/>
    <property type="match status" value="1"/>
</dbReference>
<comment type="subcellular location">
    <subcellularLocation>
        <location evidence="1">Cell envelope</location>
    </subcellularLocation>
</comment>
<dbReference type="CDD" id="cd13585">
    <property type="entry name" value="PBP2_TMBP_like"/>
    <property type="match status" value="1"/>
</dbReference>
<keyword evidence="4 5" id="KW-0732">Signal</keyword>
<keyword evidence="3" id="KW-0813">Transport</keyword>
<dbReference type="InterPro" id="IPR050490">
    <property type="entry name" value="Bact_solute-bd_prot1"/>
</dbReference>
<evidence type="ECO:0000256" key="1">
    <source>
        <dbReference type="ARBA" id="ARBA00004196"/>
    </source>
</evidence>